<evidence type="ECO:0000313" key="3">
    <source>
        <dbReference type="Proteomes" id="UP000053593"/>
    </source>
</evidence>
<organism evidence="2 3">
    <name type="scientific">Collybiopsis luxurians FD-317 M1</name>
    <dbReference type="NCBI Taxonomy" id="944289"/>
    <lineage>
        <taxon>Eukaryota</taxon>
        <taxon>Fungi</taxon>
        <taxon>Dikarya</taxon>
        <taxon>Basidiomycota</taxon>
        <taxon>Agaricomycotina</taxon>
        <taxon>Agaricomycetes</taxon>
        <taxon>Agaricomycetidae</taxon>
        <taxon>Agaricales</taxon>
        <taxon>Marasmiineae</taxon>
        <taxon>Omphalotaceae</taxon>
        <taxon>Collybiopsis</taxon>
        <taxon>Collybiopsis luxurians</taxon>
    </lineage>
</organism>
<keyword evidence="1" id="KW-0472">Membrane</keyword>
<dbReference type="AlphaFoldDB" id="A0A0D0AZ56"/>
<keyword evidence="1" id="KW-1133">Transmembrane helix</keyword>
<feature type="transmembrane region" description="Helical" evidence="1">
    <location>
        <begin position="61"/>
        <end position="77"/>
    </location>
</feature>
<feature type="transmembrane region" description="Helical" evidence="1">
    <location>
        <begin position="25"/>
        <end position="49"/>
    </location>
</feature>
<gene>
    <name evidence="2" type="ORF">GYMLUDRAFT_248215</name>
</gene>
<evidence type="ECO:0000313" key="2">
    <source>
        <dbReference type="EMBL" id="KIK56000.1"/>
    </source>
</evidence>
<reference evidence="2 3" key="1">
    <citation type="submission" date="2014-04" db="EMBL/GenBank/DDBJ databases">
        <title>Evolutionary Origins and Diversification of the Mycorrhizal Mutualists.</title>
        <authorList>
            <consortium name="DOE Joint Genome Institute"/>
            <consortium name="Mycorrhizal Genomics Consortium"/>
            <person name="Kohler A."/>
            <person name="Kuo A."/>
            <person name="Nagy L.G."/>
            <person name="Floudas D."/>
            <person name="Copeland A."/>
            <person name="Barry K.W."/>
            <person name="Cichocki N."/>
            <person name="Veneault-Fourrey C."/>
            <person name="LaButti K."/>
            <person name="Lindquist E.A."/>
            <person name="Lipzen A."/>
            <person name="Lundell T."/>
            <person name="Morin E."/>
            <person name="Murat C."/>
            <person name="Riley R."/>
            <person name="Ohm R."/>
            <person name="Sun H."/>
            <person name="Tunlid A."/>
            <person name="Henrissat B."/>
            <person name="Grigoriev I.V."/>
            <person name="Hibbett D.S."/>
            <person name="Martin F."/>
        </authorList>
    </citation>
    <scope>NUCLEOTIDE SEQUENCE [LARGE SCALE GENOMIC DNA]</scope>
    <source>
        <strain evidence="2 3">FD-317 M1</strain>
    </source>
</reference>
<dbReference type="Proteomes" id="UP000053593">
    <property type="component" value="Unassembled WGS sequence"/>
</dbReference>
<keyword evidence="1" id="KW-0812">Transmembrane</keyword>
<protein>
    <submittedName>
        <fullName evidence="2">Uncharacterized protein</fullName>
    </submittedName>
</protein>
<proteinExistence type="predicted"/>
<name>A0A0D0AZ56_9AGAR</name>
<dbReference type="HOGENOM" id="CLU_2606281_0_0_1"/>
<evidence type="ECO:0000256" key="1">
    <source>
        <dbReference type="SAM" id="Phobius"/>
    </source>
</evidence>
<dbReference type="EMBL" id="KN834801">
    <property type="protein sequence ID" value="KIK56000.1"/>
    <property type="molecule type" value="Genomic_DNA"/>
</dbReference>
<keyword evidence="3" id="KW-1185">Reference proteome</keyword>
<accession>A0A0D0AZ56</accession>
<sequence length="79" mass="8587">MKKGIIGGLVQAFYGWRVKVITGSWLLFGVIFLGALTNMLMGIGTAVAAQIVKSFTDFQKFQVLVIICGFSISQLKMNA</sequence>